<dbReference type="GO" id="GO:0003723">
    <property type="term" value="F:RNA binding"/>
    <property type="evidence" value="ECO:0007669"/>
    <property type="project" value="UniProtKB-UniRule"/>
</dbReference>
<dbReference type="Gene3D" id="3.30.70.330">
    <property type="match status" value="1"/>
</dbReference>
<dbReference type="Proteomes" id="UP000717585">
    <property type="component" value="Unassembled WGS sequence"/>
</dbReference>
<dbReference type="AlphaFoldDB" id="A0A8J6ART6"/>
<dbReference type="InterPro" id="IPR012677">
    <property type="entry name" value="Nucleotide-bd_a/b_plait_sf"/>
</dbReference>
<dbReference type="PANTHER" id="PTHR45880:SF1">
    <property type="entry name" value="RNA-BINDING MOTIF PROTEIN, X-LINKED 2"/>
    <property type="match status" value="1"/>
</dbReference>
<evidence type="ECO:0000259" key="4">
    <source>
        <dbReference type="PROSITE" id="PS50102"/>
    </source>
</evidence>
<protein>
    <submittedName>
        <fullName evidence="5">RNA recognition motif containing protein</fullName>
    </submittedName>
</protein>
<dbReference type="OrthoDB" id="2573941at2759"/>
<dbReference type="Pfam" id="PF00076">
    <property type="entry name" value="RRM_1"/>
    <property type="match status" value="1"/>
</dbReference>
<dbReference type="GO" id="GO:0071011">
    <property type="term" value="C:precatalytic spliceosome"/>
    <property type="evidence" value="ECO:0007669"/>
    <property type="project" value="TreeGrafter"/>
</dbReference>
<dbReference type="GO" id="GO:0071013">
    <property type="term" value="C:catalytic step 2 spliceosome"/>
    <property type="evidence" value="ECO:0007669"/>
    <property type="project" value="TreeGrafter"/>
</dbReference>
<gene>
    <name evidence="5" type="ORF">J8273_5373</name>
</gene>
<evidence type="ECO:0000313" key="5">
    <source>
        <dbReference type="EMBL" id="KAG9392383.1"/>
    </source>
</evidence>
<reference evidence="5" key="1">
    <citation type="submission" date="2021-05" db="EMBL/GenBank/DDBJ databases">
        <title>A free-living protist that lacks canonical eukaryotic 1 DNA replication and segregation systems.</title>
        <authorList>
            <person name="Salas-Leiva D.E."/>
            <person name="Tromer E.C."/>
            <person name="Curtis B.A."/>
            <person name="Jerlstrom-Hultqvist J."/>
            <person name="Kolisko M."/>
            <person name="Yi Z."/>
            <person name="Salas-Leiva J.S."/>
            <person name="Gallot-Lavallee L."/>
            <person name="Kops G.J.P.L."/>
            <person name="Archibald J.M."/>
            <person name="Simpson A.G.B."/>
            <person name="Roger A.J."/>
        </authorList>
    </citation>
    <scope>NUCLEOTIDE SEQUENCE</scope>
    <source>
        <strain evidence="5">BICM</strain>
    </source>
</reference>
<name>A0A8J6ART6_9EUKA</name>
<accession>A0A8J6ART6</accession>
<dbReference type="PROSITE" id="PS50102">
    <property type="entry name" value="RRM"/>
    <property type="match status" value="1"/>
</dbReference>
<proteinExistence type="predicted"/>
<dbReference type="InterPro" id="IPR000504">
    <property type="entry name" value="RRM_dom"/>
</dbReference>
<dbReference type="SMART" id="SM00360">
    <property type="entry name" value="RRM"/>
    <property type="match status" value="1"/>
</dbReference>
<evidence type="ECO:0000256" key="2">
    <source>
        <dbReference type="PROSITE-ProRule" id="PRU00176"/>
    </source>
</evidence>
<sequence length="123" mass="13863">MPRYDEEYPDLTASLEVSYHYKHRQSNWVFVGGINRALTEGDLMVVFSQMGEIMDIELARTESGHSKGYCFIEYVTFPSAVLAVDNLNGIILADKKIGVTHSTAPKIGEQREEARERRPGGVR</sequence>
<feature type="compositionally biased region" description="Basic and acidic residues" evidence="3">
    <location>
        <begin position="108"/>
        <end position="123"/>
    </location>
</feature>
<comment type="caution">
    <text evidence="5">The sequence shown here is derived from an EMBL/GenBank/DDBJ whole genome shotgun (WGS) entry which is preliminary data.</text>
</comment>
<evidence type="ECO:0000256" key="3">
    <source>
        <dbReference type="SAM" id="MobiDB-lite"/>
    </source>
</evidence>
<dbReference type="InterPro" id="IPR051847">
    <property type="entry name" value="RNA_proc/Spliceosome_comp"/>
</dbReference>
<keyword evidence="6" id="KW-1185">Reference proteome</keyword>
<dbReference type="EMBL" id="JAHDYR010000038">
    <property type="protein sequence ID" value="KAG9392383.1"/>
    <property type="molecule type" value="Genomic_DNA"/>
</dbReference>
<evidence type="ECO:0000313" key="6">
    <source>
        <dbReference type="Proteomes" id="UP000717585"/>
    </source>
</evidence>
<dbReference type="InterPro" id="IPR035979">
    <property type="entry name" value="RBD_domain_sf"/>
</dbReference>
<keyword evidence="1 2" id="KW-0694">RNA-binding</keyword>
<dbReference type="GO" id="GO:0005686">
    <property type="term" value="C:U2 snRNP"/>
    <property type="evidence" value="ECO:0007669"/>
    <property type="project" value="TreeGrafter"/>
</dbReference>
<evidence type="ECO:0000256" key="1">
    <source>
        <dbReference type="ARBA" id="ARBA00022884"/>
    </source>
</evidence>
<organism evidence="5 6">
    <name type="scientific">Carpediemonas membranifera</name>
    <dbReference type="NCBI Taxonomy" id="201153"/>
    <lineage>
        <taxon>Eukaryota</taxon>
        <taxon>Metamonada</taxon>
        <taxon>Carpediemonas-like organisms</taxon>
        <taxon>Carpediemonas</taxon>
    </lineage>
</organism>
<dbReference type="PANTHER" id="PTHR45880">
    <property type="entry name" value="RNA-BINDING MOTIF PROTEIN, X-LINKED 2"/>
    <property type="match status" value="1"/>
</dbReference>
<dbReference type="SUPFAM" id="SSF54928">
    <property type="entry name" value="RNA-binding domain, RBD"/>
    <property type="match status" value="1"/>
</dbReference>
<feature type="domain" description="RRM" evidence="4">
    <location>
        <begin position="27"/>
        <end position="104"/>
    </location>
</feature>
<feature type="region of interest" description="Disordered" evidence="3">
    <location>
        <begin position="102"/>
        <end position="123"/>
    </location>
</feature>
<dbReference type="GO" id="GO:0000398">
    <property type="term" value="P:mRNA splicing, via spliceosome"/>
    <property type="evidence" value="ECO:0007669"/>
    <property type="project" value="TreeGrafter"/>
</dbReference>